<evidence type="ECO:0000313" key="7">
    <source>
        <dbReference type="EMBL" id="SFX47618.1"/>
    </source>
</evidence>
<dbReference type="InterPro" id="IPR022398">
    <property type="entry name" value="Peptidase_S8_His-AS"/>
</dbReference>
<accession>A0AB38C7H6</accession>
<dbReference type="RefSeq" id="WP_081368084.1">
    <property type="nucleotide sequence ID" value="NZ_FPKH01000001.1"/>
</dbReference>
<feature type="active site" description="Charge relay system" evidence="5">
    <location>
        <position position="310"/>
    </location>
</feature>
<evidence type="ECO:0000256" key="5">
    <source>
        <dbReference type="PROSITE-ProRule" id="PRU01240"/>
    </source>
</evidence>
<evidence type="ECO:0000259" key="6">
    <source>
        <dbReference type="Pfam" id="PF00082"/>
    </source>
</evidence>
<keyword evidence="4 5" id="KW-0720">Serine protease</keyword>
<proteinExistence type="inferred from homology"/>
<evidence type="ECO:0000256" key="4">
    <source>
        <dbReference type="ARBA" id="ARBA00022825"/>
    </source>
</evidence>
<dbReference type="PROSITE" id="PS00137">
    <property type="entry name" value="SUBTILASE_HIS"/>
    <property type="match status" value="1"/>
</dbReference>
<keyword evidence="2 5" id="KW-0645">Protease</keyword>
<sequence>MDEIEKRISLELIYQGCELEQNRFTTDFPITTEVWLLYAEKRLFNRPNSILLTPHIEAGMTGLRSSVTEFIPELDTSSKSNLSMVERFYFASGNAGNATSERYIAANESHLLVHISFYELLALMPLTRWWQQYIASAFKIDESTVNTFKDIYFWFRSDEVRYLLSQLIVESIQNADSLKRFKEIGPRVAQSWTGTDKATHRAALARLINIAALQVTLSMLGRRRYIPNLVDVVKRMLRGVLEVLAFTFPRYRAHFTDKQSRDEHLSPLWQVSCNRPAEHAVVASRKTVKADAAVRVFDTGGKGIRWAVVDSGIDARHPALARPGELRLGVNIQDGQSLPSLSRVVKTLDFTRLVAITSGRVPRKLMQLFVARFGDFEAEMRIQSIRSDLASGRMLDWTAIEPLLAIDQSEYDKYISPSDSHGTHVAGIIGANWQSETYKSLMSPGLQYRRKRVRPVSLEIPPELIRNESIQGVCPEIELLDLRVFTEEGDSDEFAILAALQYIRFLNQSKDRQYVHGVNLSLSLRHDVRNYACGSTPVCLECDRLSGSGVIVVAAAGNFGYDLPYSEINLGGAYRGQSITDPGNAASVITVGATHRTDPYQYGVSYFSSRGPTGDGRSKPDLVAPGEKILSTVLDGTVASMDGTSMAAPHVSGAAALLLSRNNELMGKPTLVKQILCKSASDLGRERAFQGAGLLDTLRALQSV</sequence>
<evidence type="ECO:0000256" key="3">
    <source>
        <dbReference type="ARBA" id="ARBA00022801"/>
    </source>
</evidence>
<dbReference type="EMBL" id="FPKH01000001">
    <property type="protein sequence ID" value="SFX47618.1"/>
    <property type="molecule type" value="Genomic_DNA"/>
</dbReference>
<dbReference type="GO" id="GO:0006508">
    <property type="term" value="P:proteolysis"/>
    <property type="evidence" value="ECO:0007669"/>
    <property type="project" value="UniProtKB-KW"/>
</dbReference>
<dbReference type="InterPro" id="IPR050131">
    <property type="entry name" value="Peptidase_S8_subtilisin-like"/>
</dbReference>
<gene>
    <name evidence="7" type="ORF">SAMN03097694_2380</name>
</gene>
<comment type="caution">
    <text evidence="7">The sequence shown here is derived from an EMBL/GenBank/DDBJ whole genome shotgun (WGS) entry which is preliminary data.</text>
</comment>
<dbReference type="InterPro" id="IPR000209">
    <property type="entry name" value="Peptidase_S8/S53_dom"/>
</dbReference>
<dbReference type="Proteomes" id="UP000182489">
    <property type="component" value="Unassembled WGS sequence"/>
</dbReference>
<name>A0AB38C7H6_9BURK</name>
<evidence type="ECO:0000256" key="1">
    <source>
        <dbReference type="ARBA" id="ARBA00011073"/>
    </source>
</evidence>
<dbReference type="PANTHER" id="PTHR43806:SF11">
    <property type="entry name" value="CEREVISIN-RELATED"/>
    <property type="match status" value="1"/>
</dbReference>
<dbReference type="PANTHER" id="PTHR43806">
    <property type="entry name" value="PEPTIDASE S8"/>
    <property type="match status" value="1"/>
</dbReference>
<organism evidence="7 8">
    <name type="scientific">Janthinobacterium lividum</name>
    <dbReference type="NCBI Taxonomy" id="29581"/>
    <lineage>
        <taxon>Bacteria</taxon>
        <taxon>Pseudomonadati</taxon>
        <taxon>Pseudomonadota</taxon>
        <taxon>Betaproteobacteria</taxon>
        <taxon>Burkholderiales</taxon>
        <taxon>Oxalobacteraceae</taxon>
        <taxon>Janthinobacterium</taxon>
    </lineage>
</organism>
<feature type="active site" description="Charge relay system" evidence="5">
    <location>
        <position position="645"/>
    </location>
</feature>
<dbReference type="InterPro" id="IPR023828">
    <property type="entry name" value="Peptidase_S8_Ser-AS"/>
</dbReference>
<dbReference type="Gene3D" id="3.40.50.200">
    <property type="entry name" value="Peptidase S8/S53 domain"/>
    <property type="match status" value="1"/>
</dbReference>
<dbReference type="Pfam" id="PF00082">
    <property type="entry name" value="Peptidase_S8"/>
    <property type="match status" value="1"/>
</dbReference>
<evidence type="ECO:0000256" key="2">
    <source>
        <dbReference type="ARBA" id="ARBA00022670"/>
    </source>
</evidence>
<evidence type="ECO:0000313" key="8">
    <source>
        <dbReference type="Proteomes" id="UP000182489"/>
    </source>
</evidence>
<comment type="similarity">
    <text evidence="1 5">Belongs to the peptidase S8 family.</text>
</comment>
<dbReference type="PROSITE" id="PS51892">
    <property type="entry name" value="SUBTILASE"/>
    <property type="match status" value="1"/>
</dbReference>
<dbReference type="InterPro" id="IPR015500">
    <property type="entry name" value="Peptidase_S8_subtilisin-rel"/>
</dbReference>
<dbReference type="InterPro" id="IPR036852">
    <property type="entry name" value="Peptidase_S8/S53_dom_sf"/>
</dbReference>
<dbReference type="GO" id="GO:0004252">
    <property type="term" value="F:serine-type endopeptidase activity"/>
    <property type="evidence" value="ECO:0007669"/>
    <property type="project" value="UniProtKB-UniRule"/>
</dbReference>
<reference evidence="7 8" key="1">
    <citation type="submission" date="2016-11" db="EMBL/GenBank/DDBJ databases">
        <authorList>
            <person name="Varghese N."/>
            <person name="Submissions S."/>
        </authorList>
    </citation>
    <scope>NUCLEOTIDE SEQUENCE [LARGE SCALE GENOMIC DNA]</scope>
    <source>
        <strain evidence="7 8">NFR18</strain>
    </source>
</reference>
<dbReference type="AlphaFoldDB" id="A0AB38C7H6"/>
<feature type="active site" description="Charge relay system" evidence="5">
    <location>
        <position position="421"/>
    </location>
</feature>
<keyword evidence="3 5" id="KW-0378">Hydrolase</keyword>
<dbReference type="PROSITE" id="PS00138">
    <property type="entry name" value="SUBTILASE_SER"/>
    <property type="match status" value="1"/>
</dbReference>
<dbReference type="SUPFAM" id="SSF52743">
    <property type="entry name" value="Subtilisin-like"/>
    <property type="match status" value="1"/>
</dbReference>
<dbReference type="PRINTS" id="PR00723">
    <property type="entry name" value="SUBTILISIN"/>
</dbReference>
<dbReference type="CDD" id="cd07487">
    <property type="entry name" value="Peptidases_S8_1"/>
    <property type="match status" value="1"/>
</dbReference>
<feature type="domain" description="Peptidase S8/S53" evidence="6">
    <location>
        <begin position="301"/>
        <end position="689"/>
    </location>
</feature>
<protein>
    <submittedName>
        <fullName evidence="7">Subtilase family protein</fullName>
    </submittedName>
</protein>